<dbReference type="Gene3D" id="3.90.550.10">
    <property type="entry name" value="Spore Coat Polysaccharide Biosynthesis Protein SpsA, Chain A"/>
    <property type="match status" value="1"/>
</dbReference>
<gene>
    <name evidence="2" type="ORF">GCM10023314_15670</name>
</gene>
<feature type="domain" description="Glycosyltransferase 2-like" evidence="1">
    <location>
        <begin position="6"/>
        <end position="140"/>
    </location>
</feature>
<dbReference type="PANTHER" id="PTHR43685">
    <property type="entry name" value="GLYCOSYLTRANSFERASE"/>
    <property type="match status" value="1"/>
</dbReference>
<proteinExistence type="predicted"/>
<evidence type="ECO:0000313" key="2">
    <source>
        <dbReference type="EMBL" id="GAA4943473.1"/>
    </source>
</evidence>
<keyword evidence="3" id="KW-1185">Reference proteome</keyword>
<name>A0ABP9GKL4_9FLAO</name>
<organism evidence="2 3">
    <name type="scientific">Algibacter agarivorans</name>
    <dbReference type="NCBI Taxonomy" id="1109741"/>
    <lineage>
        <taxon>Bacteria</taxon>
        <taxon>Pseudomonadati</taxon>
        <taxon>Bacteroidota</taxon>
        <taxon>Flavobacteriia</taxon>
        <taxon>Flavobacteriales</taxon>
        <taxon>Flavobacteriaceae</taxon>
        <taxon>Algibacter</taxon>
    </lineage>
</organism>
<accession>A0ABP9GKL4</accession>
<dbReference type="Pfam" id="PF00535">
    <property type="entry name" value="Glycos_transf_2"/>
    <property type="match status" value="1"/>
</dbReference>
<sequence>MDPFFSVIIPLYNKEAYIASTINSVINQNFTDFEIIIVNDGSTDNSLEEIKKHFKDVDFISILNQKNQGLSASRNNGIQAAKGKLVALLDADDLWDIQFLSTIKALYDTFPNASVFGTDYIEQHTENVQIKTKKNVNRYLKNTSFLVDSFLEANMHQLLFCQSSVAYKKEVFNHIQFNKSINYAEDIDFNILIHLHKYQVAYHYKPLAVIRLNIDNQLSSQSISNKTLPNFESYESFALKDLELKKYLDFYRYFFAVIYKIEFNREKHNQLLKNLDKSNINFTQKLYLNLPVFLINSIKKIKNWLLKRSIRITSFKR</sequence>
<dbReference type="RefSeq" id="WP_345191276.1">
    <property type="nucleotide sequence ID" value="NZ_BAABJJ010000019.1"/>
</dbReference>
<dbReference type="CDD" id="cd00761">
    <property type="entry name" value="Glyco_tranf_GTA_type"/>
    <property type="match status" value="1"/>
</dbReference>
<dbReference type="EMBL" id="BAABJJ010000019">
    <property type="protein sequence ID" value="GAA4943473.1"/>
    <property type="molecule type" value="Genomic_DNA"/>
</dbReference>
<comment type="caution">
    <text evidence="2">The sequence shown here is derived from an EMBL/GenBank/DDBJ whole genome shotgun (WGS) entry which is preliminary data.</text>
</comment>
<protein>
    <submittedName>
        <fullName evidence="2">Glycosyltransferase family 2 protein</fullName>
    </submittedName>
</protein>
<evidence type="ECO:0000259" key="1">
    <source>
        <dbReference type="Pfam" id="PF00535"/>
    </source>
</evidence>
<evidence type="ECO:0000313" key="3">
    <source>
        <dbReference type="Proteomes" id="UP001501302"/>
    </source>
</evidence>
<dbReference type="PANTHER" id="PTHR43685:SF2">
    <property type="entry name" value="GLYCOSYLTRANSFERASE 2-LIKE DOMAIN-CONTAINING PROTEIN"/>
    <property type="match status" value="1"/>
</dbReference>
<dbReference type="InterPro" id="IPR050834">
    <property type="entry name" value="Glycosyltransf_2"/>
</dbReference>
<dbReference type="InterPro" id="IPR001173">
    <property type="entry name" value="Glyco_trans_2-like"/>
</dbReference>
<dbReference type="InterPro" id="IPR029044">
    <property type="entry name" value="Nucleotide-diphossugar_trans"/>
</dbReference>
<reference evidence="3" key="1">
    <citation type="journal article" date="2019" name="Int. J. Syst. Evol. Microbiol.">
        <title>The Global Catalogue of Microorganisms (GCM) 10K type strain sequencing project: providing services to taxonomists for standard genome sequencing and annotation.</title>
        <authorList>
            <consortium name="The Broad Institute Genomics Platform"/>
            <consortium name="The Broad Institute Genome Sequencing Center for Infectious Disease"/>
            <person name="Wu L."/>
            <person name="Ma J."/>
        </authorList>
    </citation>
    <scope>NUCLEOTIDE SEQUENCE [LARGE SCALE GENOMIC DNA]</scope>
    <source>
        <strain evidence="3">JCM 18285</strain>
    </source>
</reference>
<dbReference type="Proteomes" id="UP001501302">
    <property type="component" value="Unassembled WGS sequence"/>
</dbReference>
<dbReference type="SUPFAM" id="SSF53448">
    <property type="entry name" value="Nucleotide-diphospho-sugar transferases"/>
    <property type="match status" value="1"/>
</dbReference>